<protein>
    <submittedName>
        <fullName evidence="6">DNA-binding transcriptional regulator, MerR family</fullName>
    </submittedName>
</protein>
<dbReference type="RefSeq" id="WP_072789045.1">
    <property type="nucleotide sequence ID" value="NZ_FRCX01000015.1"/>
</dbReference>
<evidence type="ECO:0000313" key="6">
    <source>
        <dbReference type="EMBL" id="SHN42880.1"/>
    </source>
</evidence>
<keyword evidence="3 6" id="KW-0238">DNA-binding</keyword>
<keyword evidence="1" id="KW-0678">Repressor</keyword>
<proteinExistence type="predicted"/>
<keyword evidence="4" id="KW-0804">Transcription</keyword>
<evidence type="ECO:0000313" key="7">
    <source>
        <dbReference type="Proteomes" id="UP000184339"/>
    </source>
</evidence>
<dbReference type="InterPro" id="IPR000551">
    <property type="entry name" value="MerR-type_HTH_dom"/>
</dbReference>
<dbReference type="PROSITE" id="PS50937">
    <property type="entry name" value="HTH_MERR_2"/>
    <property type="match status" value="1"/>
</dbReference>
<keyword evidence="2" id="KW-0805">Transcription regulation</keyword>
<dbReference type="SUPFAM" id="SSF46955">
    <property type="entry name" value="Putative DNA-binding domain"/>
    <property type="match status" value="1"/>
</dbReference>
<name>A0A1M7R9Q1_9BURK</name>
<dbReference type="InterPro" id="IPR009061">
    <property type="entry name" value="DNA-bd_dom_put_sf"/>
</dbReference>
<dbReference type="Gene3D" id="1.10.1660.10">
    <property type="match status" value="1"/>
</dbReference>
<dbReference type="Proteomes" id="UP000184339">
    <property type="component" value="Unassembled WGS sequence"/>
</dbReference>
<dbReference type="EMBL" id="FRCX01000015">
    <property type="protein sequence ID" value="SHN42880.1"/>
    <property type="molecule type" value="Genomic_DNA"/>
</dbReference>
<dbReference type="GO" id="GO:0003677">
    <property type="term" value="F:DNA binding"/>
    <property type="evidence" value="ECO:0007669"/>
    <property type="project" value="UniProtKB-KW"/>
</dbReference>
<dbReference type="GO" id="GO:0003700">
    <property type="term" value="F:DNA-binding transcription factor activity"/>
    <property type="evidence" value="ECO:0007669"/>
    <property type="project" value="InterPro"/>
</dbReference>
<dbReference type="AlphaFoldDB" id="A0A1M7R9Q1"/>
<organism evidence="6 7">
    <name type="scientific">Duganella sacchari</name>
    <dbReference type="NCBI Taxonomy" id="551987"/>
    <lineage>
        <taxon>Bacteria</taxon>
        <taxon>Pseudomonadati</taxon>
        <taxon>Pseudomonadota</taxon>
        <taxon>Betaproteobacteria</taxon>
        <taxon>Burkholderiales</taxon>
        <taxon>Oxalobacteraceae</taxon>
        <taxon>Telluria group</taxon>
        <taxon>Duganella</taxon>
    </lineage>
</organism>
<dbReference type="SMART" id="SM00422">
    <property type="entry name" value="HTH_MERR"/>
    <property type="match status" value="1"/>
</dbReference>
<dbReference type="PANTHER" id="PTHR30204">
    <property type="entry name" value="REDOX-CYCLING DRUG-SENSING TRANSCRIPTIONAL ACTIVATOR SOXR"/>
    <property type="match status" value="1"/>
</dbReference>
<accession>A0A1M7R9Q1</accession>
<evidence type="ECO:0000256" key="4">
    <source>
        <dbReference type="ARBA" id="ARBA00023163"/>
    </source>
</evidence>
<evidence type="ECO:0000256" key="2">
    <source>
        <dbReference type="ARBA" id="ARBA00023015"/>
    </source>
</evidence>
<feature type="domain" description="HTH merR-type" evidence="5">
    <location>
        <begin position="1"/>
        <end position="69"/>
    </location>
</feature>
<evidence type="ECO:0000256" key="3">
    <source>
        <dbReference type="ARBA" id="ARBA00023125"/>
    </source>
</evidence>
<keyword evidence="7" id="KW-1185">Reference proteome</keyword>
<dbReference type="STRING" id="551987.SAMN05192549_11576"/>
<gene>
    <name evidence="6" type="ORF">SAMN05192549_11576</name>
</gene>
<dbReference type="OrthoDB" id="5297305at2"/>
<dbReference type="Pfam" id="PF13411">
    <property type="entry name" value="MerR_1"/>
    <property type="match status" value="1"/>
</dbReference>
<dbReference type="PROSITE" id="PS00552">
    <property type="entry name" value="HTH_MERR_1"/>
    <property type="match status" value="1"/>
</dbReference>
<dbReference type="PRINTS" id="PR00040">
    <property type="entry name" value="HTHMERR"/>
</dbReference>
<dbReference type="InterPro" id="IPR047057">
    <property type="entry name" value="MerR_fam"/>
</dbReference>
<reference evidence="7" key="1">
    <citation type="submission" date="2016-11" db="EMBL/GenBank/DDBJ databases">
        <authorList>
            <person name="Varghese N."/>
            <person name="Submissions S."/>
        </authorList>
    </citation>
    <scope>NUCLEOTIDE SEQUENCE [LARGE SCALE GENOMIC DNA]</scope>
    <source>
        <strain evidence="7">Sac-22</strain>
    </source>
</reference>
<evidence type="ECO:0000256" key="1">
    <source>
        <dbReference type="ARBA" id="ARBA00022491"/>
    </source>
</evidence>
<evidence type="ECO:0000259" key="5">
    <source>
        <dbReference type="PROSITE" id="PS50937"/>
    </source>
</evidence>
<dbReference type="PANTHER" id="PTHR30204:SF69">
    <property type="entry name" value="MERR-FAMILY TRANSCRIPTIONAL REGULATOR"/>
    <property type="match status" value="1"/>
</dbReference>
<sequence>MKIGELSRKAGIATSAIRYYEEQGLLAPTSRTPSGYREYADNAPERLQLIQTAKKLGFSLEVIRDLLDLNGKCSIEKTMRQTSILLQEVEQQQAALARQRASLLALRTVLMNHGAGHPVEGVCAEHFTVN</sequence>